<sequence>MLITKNRDLTLIQQSNDKIVTIACDSCGGIGSSELDVVKVDEEIVGYFTARVCLFETLAFRSKPLVLVNTLSVEMNGRGEKLLKGIHRAINEYNEAKFHEEFLSESVTGSTEENIPTLQTAMGITLIGEKENSKEKKKVESGDILVLIGIPKVGYEVIEDESLAQSEVISFSSLKILSNDLKSMDLLPVGSKGIKYEVGVLEREHSLILEMSDVKEIDLVKSGGPSTCVLAIMKEEEYHLCQKVIKEPATKLGVFL</sequence>
<keyword evidence="2" id="KW-1185">Reference proteome</keyword>
<gene>
    <name evidence="1" type="ORF">J5Y03_04460</name>
</gene>
<dbReference type="RefSeq" id="WP_209402939.1">
    <property type="nucleotide sequence ID" value="NZ_JAGIYQ010000002.1"/>
</dbReference>
<evidence type="ECO:0000313" key="1">
    <source>
        <dbReference type="EMBL" id="MBP0724439.1"/>
    </source>
</evidence>
<dbReference type="AlphaFoldDB" id="A0A940NLM1"/>
<protein>
    <recommendedName>
        <fullName evidence="3">Alpha-ribazole kinase</fullName>
    </recommendedName>
</protein>
<organism evidence="1 2">
    <name type="scientific">Gottfriedia endophytica</name>
    <dbReference type="NCBI Taxonomy" id="2820819"/>
    <lineage>
        <taxon>Bacteria</taxon>
        <taxon>Bacillati</taxon>
        <taxon>Bacillota</taxon>
        <taxon>Bacilli</taxon>
        <taxon>Bacillales</taxon>
        <taxon>Bacillaceae</taxon>
        <taxon>Gottfriedia</taxon>
    </lineage>
</organism>
<dbReference type="Proteomes" id="UP000682134">
    <property type="component" value="Unassembled WGS sequence"/>
</dbReference>
<evidence type="ECO:0000313" key="2">
    <source>
        <dbReference type="Proteomes" id="UP000682134"/>
    </source>
</evidence>
<accession>A0A940NLM1</accession>
<reference evidence="1" key="1">
    <citation type="submission" date="2021-04" db="EMBL/GenBank/DDBJ databases">
        <title>Genome seq and assembly of Bacillus sp.</title>
        <authorList>
            <person name="Chhetri G."/>
        </authorList>
    </citation>
    <scope>NUCLEOTIDE SEQUENCE</scope>
    <source>
        <strain evidence="1">RG28</strain>
    </source>
</reference>
<name>A0A940NLM1_9BACI</name>
<evidence type="ECO:0008006" key="3">
    <source>
        <dbReference type="Google" id="ProtNLM"/>
    </source>
</evidence>
<comment type="caution">
    <text evidence="1">The sequence shown here is derived from an EMBL/GenBank/DDBJ whole genome shotgun (WGS) entry which is preliminary data.</text>
</comment>
<dbReference type="EMBL" id="JAGIYQ010000002">
    <property type="protein sequence ID" value="MBP0724439.1"/>
    <property type="molecule type" value="Genomic_DNA"/>
</dbReference>
<proteinExistence type="predicted"/>